<evidence type="ECO:0000256" key="1">
    <source>
        <dbReference type="ARBA" id="ARBA00010164"/>
    </source>
</evidence>
<feature type="domain" description="HipA-like C-terminal" evidence="4">
    <location>
        <begin position="159"/>
        <end position="410"/>
    </location>
</feature>
<dbReference type="CDD" id="cd17808">
    <property type="entry name" value="HipA_Ec_like"/>
    <property type="match status" value="1"/>
</dbReference>
<dbReference type="GO" id="GO:0004674">
    <property type="term" value="F:protein serine/threonine kinase activity"/>
    <property type="evidence" value="ECO:0007669"/>
    <property type="project" value="TreeGrafter"/>
</dbReference>
<dbReference type="InterPro" id="IPR012893">
    <property type="entry name" value="HipA-like_C"/>
</dbReference>
<dbReference type="AlphaFoldDB" id="A0A8B6X4U2"/>
<proteinExistence type="inferred from homology"/>
<dbReference type="GO" id="GO:0005829">
    <property type="term" value="C:cytosol"/>
    <property type="evidence" value="ECO:0007669"/>
    <property type="project" value="TreeGrafter"/>
</dbReference>
<dbReference type="PANTHER" id="PTHR37419">
    <property type="entry name" value="SERINE/THREONINE-PROTEIN KINASE TOXIN HIPA"/>
    <property type="match status" value="1"/>
</dbReference>
<organism evidence="6 7">
    <name type="scientific">Derxia gummosa DSM 723</name>
    <dbReference type="NCBI Taxonomy" id="1121388"/>
    <lineage>
        <taxon>Bacteria</taxon>
        <taxon>Pseudomonadati</taxon>
        <taxon>Pseudomonadota</taxon>
        <taxon>Betaproteobacteria</taxon>
        <taxon>Burkholderiales</taxon>
        <taxon>Alcaligenaceae</taxon>
        <taxon>Derxia</taxon>
    </lineage>
</organism>
<accession>A0A8B6X4U2</accession>
<evidence type="ECO:0000259" key="4">
    <source>
        <dbReference type="Pfam" id="PF07804"/>
    </source>
</evidence>
<dbReference type="RefSeq" id="WP_028311981.1">
    <property type="nucleotide sequence ID" value="NZ_AXWS01000014.1"/>
</dbReference>
<comment type="similarity">
    <text evidence="1">Belongs to the HipA Ser/Thr kinase family.</text>
</comment>
<evidence type="ECO:0000259" key="5">
    <source>
        <dbReference type="Pfam" id="PF13657"/>
    </source>
</evidence>
<protein>
    <submittedName>
        <fullName evidence="7">Type II toxin-antitoxin system HipA family toxin</fullName>
    </submittedName>
</protein>
<dbReference type="InterPro" id="IPR052028">
    <property type="entry name" value="HipA_Ser/Thr_kinase"/>
</dbReference>
<keyword evidence="3" id="KW-0418">Kinase</keyword>
<dbReference type="InterPro" id="IPR017508">
    <property type="entry name" value="HipA_N1"/>
</dbReference>
<name>A0A8B6X4U2_9BURK</name>
<evidence type="ECO:0000256" key="3">
    <source>
        <dbReference type="ARBA" id="ARBA00022777"/>
    </source>
</evidence>
<sequence>MGRPSRSRALAVWMNGERVGEWRLPAQGPMELAYDPDWLASPQSRPLSLSLPLNHDGVPLRGPAVEAWFDNLLPDGEPIRKRLQARFRTRGGSAFDLLEAVGRDCVGAVQLLAPDADPPDVRRIDAEPLDEAALAALIDRAVLPPSAWDAGADDGDFRLSLAGAQEKTAFTLHAGRWCRPHGATPTTHIFKLPLGLVGNRQADMRGSVENEWLCAELLRECGLDIARCEIARFADRKLLVVERFDRRLAASGDWWLRLPQEDGCQALGLPSARKYEADGGPGLDDLAGLLRYSSERERDLGTLLRAQLLFWLLAATDGHAKNFSLALLAGGQYRLTPLYDVLSAWPVAGRGANQLDPHRLKLAMALRGKNAHYRLSEIRRRHFIETAARCGYGAAAMEADIEAMRAALPAALDAVGARLPAGFPTEVFANIDAGTRGQLALL</sequence>
<feature type="domain" description="HipA N-terminal subdomain 1" evidence="5">
    <location>
        <begin position="10"/>
        <end position="111"/>
    </location>
</feature>
<evidence type="ECO:0000313" key="7">
    <source>
        <dbReference type="RefSeq" id="WP_028311981.1"/>
    </source>
</evidence>
<dbReference type="OrthoDB" id="9805913at2"/>
<dbReference type="Pfam" id="PF07804">
    <property type="entry name" value="HipA_C"/>
    <property type="match status" value="1"/>
</dbReference>
<keyword evidence="6" id="KW-1185">Reference proteome</keyword>
<reference evidence="7" key="1">
    <citation type="submission" date="2025-08" db="UniProtKB">
        <authorList>
            <consortium name="RefSeq"/>
        </authorList>
    </citation>
    <scope>IDENTIFICATION</scope>
</reference>
<keyword evidence="2" id="KW-0808">Transferase</keyword>
<evidence type="ECO:0000313" key="6">
    <source>
        <dbReference type="Proteomes" id="UP000675920"/>
    </source>
</evidence>
<dbReference type="NCBIfam" id="TIGR03071">
    <property type="entry name" value="couple_hipA"/>
    <property type="match status" value="1"/>
</dbReference>
<evidence type="ECO:0000256" key="2">
    <source>
        <dbReference type="ARBA" id="ARBA00022679"/>
    </source>
</evidence>
<dbReference type="PANTHER" id="PTHR37419:SF1">
    <property type="entry name" value="SERINE_THREONINE-PROTEIN KINASE TOXIN HIPA"/>
    <property type="match status" value="1"/>
</dbReference>
<dbReference type="Pfam" id="PF13657">
    <property type="entry name" value="Couple_hipA"/>
    <property type="match status" value="1"/>
</dbReference>
<dbReference type="Proteomes" id="UP000675920">
    <property type="component" value="Unplaced"/>
</dbReference>